<dbReference type="PANTHER" id="PTHR33802">
    <property type="entry name" value="SI:CH211-161H7.5-RELATED"/>
    <property type="match status" value="1"/>
</dbReference>
<feature type="transmembrane region" description="Helical" evidence="1">
    <location>
        <begin position="72"/>
        <end position="92"/>
    </location>
</feature>
<dbReference type="Gene3D" id="1.20.1260.100">
    <property type="entry name" value="TspO/MBR protein"/>
    <property type="match status" value="1"/>
</dbReference>
<feature type="transmembrane region" description="Helical" evidence="1">
    <location>
        <begin position="254"/>
        <end position="274"/>
    </location>
</feature>
<feature type="transmembrane region" description="Helical" evidence="1">
    <location>
        <begin position="161"/>
        <end position="185"/>
    </location>
</feature>
<dbReference type="InterPro" id="IPR038330">
    <property type="entry name" value="TspO/MBR-related_sf"/>
</dbReference>
<sequence length="294" mass="29708">MASEPLALTTGRHRALATRGDHVRQVVVLVGALVAVAGAAVGSGAAGGTPIAEAADGALSADATVVAPAGPAFGIWSVIYLGLLAAAVHQALPRHATNPRLRATSWWVLASMLLNAAWIGVVQAGWLWASVAVIAALVAVLCVVVVRYVRLRPARGLEAWLYQGTVGLYLGWVCVATLADVAATLSAADVGELGLGATVWGVVLVGLGAVVIVALAVYARTRGVLIVATGLAAAWGLGWIAYGRFQGPLVDETVAIAASTAAAIALCAPIVAVVSRPPRPQRRGATVVIPGEPG</sequence>
<dbReference type="OrthoDB" id="5189031at2"/>
<dbReference type="Proteomes" id="UP000231693">
    <property type="component" value="Unassembled WGS sequence"/>
</dbReference>
<keyword evidence="1" id="KW-1133">Transmembrane helix</keyword>
<dbReference type="PANTHER" id="PTHR33802:SF1">
    <property type="entry name" value="XK-RELATED PROTEIN"/>
    <property type="match status" value="1"/>
</dbReference>
<feature type="transmembrane region" description="Helical" evidence="1">
    <location>
        <begin position="197"/>
        <end position="217"/>
    </location>
</feature>
<reference evidence="2 3" key="1">
    <citation type="submission" date="2017-11" db="EMBL/GenBank/DDBJ databases">
        <title>Genomic Encyclopedia of Archaeal and Bacterial Type Strains, Phase II (KMG-II): From Individual Species to Whole Genera.</title>
        <authorList>
            <person name="Goeker M."/>
        </authorList>
    </citation>
    <scope>NUCLEOTIDE SEQUENCE [LARGE SCALE GENOMIC DNA]</scope>
    <source>
        <strain evidence="2 3">DSM 25478</strain>
    </source>
</reference>
<gene>
    <name evidence="2" type="ORF">CLV28_2425</name>
</gene>
<accession>A0A2M9CDJ7</accession>
<evidence type="ECO:0000313" key="2">
    <source>
        <dbReference type="EMBL" id="PJJ69948.1"/>
    </source>
</evidence>
<keyword evidence="1" id="KW-0472">Membrane</keyword>
<protein>
    <submittedName>
        <fullName evidence="2">TspO/MBR related protein</fullName>
    </submittedName>
</protein>
<evidence type="ECO:0000256" key="1">
    <source>
        <dbReference type="SAM" id="Phobius"/>
    </source>
</evidence>
<keyword evidence="3" id="KW-1185">Reference proteome</keyword>
<feature type="transmembrane region" description="Helical" evidence="1">
    <location>
        <begin position="224"/>
        <end position="242"/>
    </location>
</feature>
<dbReference type="AlphaFoldDB" id="A0A2M9CDJ7"/>
<comment type="caution">
    <text evidence="2">The sequence shown here is derived from an EMBL/GenBank/DDBJ whole genome shotgun (WGS) entry which is preliminary data.</text>
</comment>
<feature type="transmembrane region" description="Helical" evidence="1">
    <location>
        <begin position="127"/>
        <end position="149"/>
    </location>
</feature>
<evidence type="ECO:0000313" key="3">
    <source>
        <dbReference type="Proteomes" id="UP000231693"/>
    </source>
</evidence>
<feature type="transmembrane region" description="Helical" evidence="1">
    <location>
        <begin position="104"/>
        <end position="121"/>
    </location>
</feature>
<dbReference type="EMBL" id="PGFE01000004">
    <property type="protein sequence ID" value="PJJ69948.1"/>
    <property type="molecule type" value="Genomic_DNA"/>
</dbReference>
<proteinExistence type="predicted"/>
<name>A0A2M9CDJ7_9CELL</name>
<organism evidence="2 3">
    <name type="scientific">Sediminihabitans luteus</name>
    <dbReference type="NCBI Taxonomy" id="1138585"/>
    <lineage>
        <taxon>Bacteria</taxon>
        <taxon>Bacillati</taxon>
        <taxon>Actinomycetota</taxon>
        <taxon>Actinomycetes</taxon>
        <taxon>Micrococcales</taxon>
        <taxon>Cellulomonadaceae</taxon>
        <taxon>Sediminihabitans</taxon>
    </lineage>
</organism>
<feature type="transmembrane region" description="Helical" evidence="1">
    <location>
        <begin position="26"/>
        <end position="52"/>
    </location>
</feature>
<dbReference type="RefSeq" id="WP_100423580.1">
    <property type="nucleotide sequence ID" value="NZ_BOOX01000007.1"/>
</dbReference>
<keyword evidence="1" id="KW-0812">Transmembrane</keyword>